<comment type="similarity">
    <text evidence="1">Belongs to the IPP transferase family.</text>
</comment>
<dbReference type="GO" id="GO:0052381">
    <property type="term" value="F:tRNA dimethylallyltransferase activity"/>
    <property type="evidence" value="ECO:0007669"/>
    <property type="project" value="TreeGrafter"/>
</dbReference>
<reference evidence="8" key="2">
    <citation type="submission" date="2025-08" db="UniProtKB">
        <authorList>
            <consortium name="RefSeq"/>
        </authorList>
    </citation>
    <scope>IDENTIFICATION</scope>
    <source>
        <tissue evidence="8">Leaf</tissue>
    </source>
</reference>
<accession>A0A6P5GBC9</accession>
<reference evidence="7" key="1">
    <citation type="journal article" date="2015" name="Nat. Genet.">
        <title>The pineapple genome and the evolution of CAM photosynthesis.</title>
        <authorList>
            <person name="Ming R."/>
            <person name="VanBuren R."/>
            <person name="Wai C.M."/>
            <person name="Tang H."/>
            <person name="Schatz M.C."/>
            <person name="Bowers J.E."/>
            <person name="Lyons E."/>
            <person name="Wang M.L."/>
            <person name="Chen J."/>
            <person name="Biggers E."/>
            <person name="Zhang J."/>
            <person name="Huang L."/>
            <person name="Zhang L."/>
            <person name="Miao W."/>
            <person name="Zhang J."/>
            <person name="Ye Z."/>
            <person name="Miao C."/>
            <person name="Lin Z."/>
            <person name="Wang H."/>
            <person name="Zhou H."/>
            <person name="Yim W.C."/>
            <person name="Priest H.D."/>
            <person name="Zheng C."/>
            <person name="Woodhouse M."/>
            <person name="Edger P.P."/>
            <person name="Guyot R."/>
            <person name="Guo H.B."/>
            <person name="Guo H."/>
            <person name="Zheng G."/>
            <person name="Singh R."/>
            <person name="Sharma A."/>
            <person name="Min X."/>
            <person name="Zheng Y."/>
            <person name="Lee H."/>
            <person name="Gurtowski J."/>
            <person name="Sedlazeck F.J."/>
            <person name="Harkess A."/>
            <person name="McKain M.R."/>
            <person name="Liao Z."/>
            <person name="Fang J."/>
            <person name="Liu J."/>
            <person name="Zhang X."/>
            <person name="Zhang Q."/>
            <person name="Hu W."/>
            <person name="Qin Y."/>
            <person name="Wang K."/>
            <person name="Chen L.Y."/>
            <person name="Shirley N."/>
            <person name="Lin Y.R."/>
            <person name="Liu L.Y."/>
            <person name="Hernandez A.G."/>
            <person name="Wright C.L."/>
            <person name="Bulone V."/>
            <person name="Tuskan G.A."/>
            <person name="Heath K."/>
            <person name="Zee F."/>
            <person name="Moore P.H."/>
            <person name="Sunkar R."/>
            <person name="Leebens-Mack J.H."/>
            <person name="Mockler T."/>
            <person name="Bennetzen J.L."/>
            <person name="Freeling M."/>
            <person name="Sankoff D."/>
            <person name="Paterson A.H."/>
            <person name="Zhu X."/>
            <person name="Yang X."/>
            <person name="Smith J.A."/>
            <person name="Cushman J.C."/>
            <person name="Paull R.E."/>
            <person name="Yu Q."/>
        </authorList>
    </citation>
    <scope>NUCLEOTIDE SEQUENCE [LARGE SCALE GENOMIC DNA]</scope>
    <source>
        <strain evidence="7">cv. F153</strain>
    </source>
</reference>
<protein>
    <submittedName>
        <fullName evidence="8">Adenylate isopentenyltransferase-like</fullName>
    </submittedName>
</protein>
<dbReference type="RefSeq" id="XP_020105454.1">
    <property type="nucleotide sequence ID" value="XM_020249865.1"/>
</dbReference>
<feature type="region of interest" description="Disordered" evidence="6">
    <location>
        <begin position="220"/>
        <end position="239"/>
    </location>
</feature>
<sequence length="376" mass="40409">MRILLSAARSSTRARLLPRLPNPMPAAAVGPTAHHRQTNEYGLREQRWYSSGGGGADSSNWHGRRMGRGKERVVVIMGATGTGKTKLSIEVAGRLGGEVVNTDKIQVYGGLDITTNKVPPADRLGVPHHLLGVVHPAAGQLPNSFIHALLARDFRPGDPDPFRPGPAAAAAAAVPIRYDCCFLWVDVEEGVLAEHLDRRVDEMAAAGMVEELRDYFERRRRSSSSSSSSSSSRGDRGDYSGLEKAIGVPEFAGYFAGRKTLGEAVAEIKTNTRRLAEAQVGKIRRMQGEWGWPLRRLDATEAVLARLAGDGGGEADAVAAAWERDVLGPGLKAVQEFLSRNANADAEEDTEDETAAPEAEAEEVQAVVQQLLSSVC</sequence>
<proteinExistence type="inferred from homology"/>
<evidence type="ECO:0000256" key="4">
    <source>
        <dbReference type="ARBA" id="ARBA00022741"/>
    </source>
</evidence>
<keyword evidence="5" id="KW-0067">ATP-binding</keyword>
<feature type="region of interest" description="Disordered" evidence="6">
    <location>
        <begin position="343"/>
        <end position="363"/>
    </location>
</feature>
<feature type="region of interest" description="Disordered" evidence="6">
    <location>
        <begin position="19"/>
        <end position="65"/>
    </location>
</feature>
<dbReference type="Pfam" id="PF01745">
    <property type="entry name" value="IPT"/>
    <property type="match status" value="1"/>
</dbReference>
<dbReference type="GO" id="GO:0006400">
    <property type="term" value="P:tRNA modification"/>
    <property type="evidence" value="ECO:0007669"/>
    <property type="project" value="TreeGrafter"/>
</dbReference>
<evidence type="ECO:0000313" key="7">
    <source>
        <dbReference type="Proteomes" id="UP000515123"/>
    </source>
</evidence>
<keyword evidence="3" id="KW-0203">Cytokinin biosynthesis</keyword>
<evidence type="ECO:0000256" key="5">
    <source>
        <dbReference type="ARBA" id="ARBA00022840"/>
    </source>
</evidence>
<feature type="compositionally biased region" description="Low complexity" evidence="6">
    <location>
        <begin position="223"/>
        <end position="232"/>
    </location>
</feature>
<dbReference type="Proteomes" id="UP000515123">
    <property type="component" value="Linkage group 16"/>
</dbReference>
<organism evidence="7 8">
    <name type="scientific">Ananas comosus</name>
    <name type="common">Pineapple</name>
    <name type="synonym">Ananas ananas</name>
    <dbReference type="NCBI Taxonomy" id="4615"/>
    <lineage>
        <taxon>Eukaryota</taxon>
        <taxon>Viridiplantae</taxon>
        <taxon>Streptophyta</taxon>
        <taxon>Embryophyta</taxon>
        <taxon>Tracheophyta</taxon>
        <taxon>Spermatophyta</taxon>
        <taxon>Magnoliopsida</taxon>
        <taxon>Liliopsida</taxon>
        <taxon>Poales</taxon>
        <taxon>Bromeliaceae</taxon>
        <taxon>Bromelioideae</taxon>
        <taxon>Ananas</taxon>
    </lineage>
</organism>
<feature type="compositionally biased region" description="Acidic residues" evidence="6">
    <location>
        <begin position="345"/>
        <end position="363"/>
    </location>
</feature>
<evidence type="ECO:0000256" key="2">
    <source>
        <dbReference type="ARBA" id="ARBA00022679"/>
    </source>
</evidence>
<evidence type="ECO:0000313" key="8">
    <source>
        <dbReference type="RefSeq" id="XP_020105454.1"/>
    </source>
</evidence>
<dbReference type="PANTHER" id="PTHR11088">
    <property type="entry name" value="TRNA DIMETHYLALLYLTRANSFERASE"/>
    <property type="match status" value="1"/>
</dbReference>
<evidence type="ECO:0000256" key="1">
    <source>
        <dbReference type="ARBA" id="ARBA00005842"/>
    </source>
</evidence>
<keyword evidence="2" id="KW-0808">Transferase</keyword>
<keyword evidence="4" id="KW-0547">Nucleotide-binding</keyword>
<dbReference type="GeneID" id="109722020"/>
<evidence type="ECO:0000256" key="6">
    <source>
        <dbReference type="SAM" id="MobiDB-lite"/>
    </source>
</evidence>
<dbReference type="OrthoDB" id="775260at2759"/>
<dbReference type="Gene3D" id="3.40.50.300">
    <property type="entry name" value="P-loop containing nucleotide triphosphate hydrolases"/>
    <property type="match status" value="1"/>
</dbReference>
<dbReference type="PANTHER" id="PTHR11088:SF86">
    <property type="entry name" value="ADENYLATE ISOPENTENYLTRANSFERASE 4-RELATED"/>
    <property type="match status" value="1"/>
</dbReference>
<name>A0A6P5GBC9_ANACO</name>
<evidence type="ECO:0000256" key="3">
    <source>
        <dbReference type="ARBA" id="ARBA00022712"/>
    </source>
</evidence>
<dbReference type="GO" id="GO:0009691">
    <property type="term" value="P:cytokinin biosynthetic process"/>
    <property type="evidence" value="ECO:0007669"/>
    <property type="project" value="UniProtKB-KW"/>
</dbReference>
<dbReference type="GO" id="GO:0005524">
    <property type="term" value="F:ATP binding"/>
    <property type="evidence" value="ECO:0007669"/>
    <property type="project" value="UniProtKB-KW"/>
</dbReference>
<dbReference type="Pfam" id="PF01715">
    <property type="entry name" value="IPPT"/>
    <property type="match status" value="1"/>
</dbReference>
<keyword evidence="7" id="KW-1185">Reference proteome</keyword>
<dbReference type="AlphaFoldDB" id="A0A6P5GBC9"/>
<dbReference type="InterPro" id="IPR027417">
    <property type="entry name" value="P-loop_NTPase"/>
</dbReference>
<dbReference type="InterPro" id="IPR039657">
    <property type="entry name" value="Dimethylallyltransferase"/>
</dbReference>
<dbReference type="SUPFAM" id="SSF52540">
    <property type="entry name" value="P-loop containing nucleoside triphosphate hydrolases"/>
    <property type="match status" value="1"/>
</dbReference>
<dbReference type="GO" id="GO:0005739">
    <property type="term" value="C:mitochondrion"/>
    <property type="evidence" value="ECO:0007669"/>
    <property type="project" value="TreeGrafter"/>
</dbReference>
<gene>
    <name evidence="8" type="primary">LOC109722020</name>
</gene>